<dbReference type="Pfam" id="PF22927">
    <property type="entry name" value="INT1_R3"/>
    <property type="match status" value="1"/>
</dbReference>
<keyword evidence="5" id="KW-1185">Reference proteome</keyword>
<proteinExistence type="predicted"/>
<dbReference type="Pfam" id="PF22928">
    <property type="entry name" value="INTS1_R4"/>
    <property type="match status" value="1"/>
</dbReference>
<feature type="domain" description="Integrator complex subunit 1 R4" evidence="2">
    <location>
        <begin position="849"/>
        <end position="913"/>
    </location>
</feature>
<evidence type="ECO:0000313" key="4">
    <source>
        <dbReference type="Ensembl" id="ENSEBUP00000004673.1"/>
    </source>
</evidence>
<dbReference type="AlphaFoldDB" id="A0A8C4NLF8"/>
<name>A0A8C4NLF8_EPTBU</name>
<dbReference type="GeneTree" id="ENSGT00390000015743"/>
<sequence>MLLAFTHLVLETSKTKWPSDRESVGTSVCALRELEVSQLLLFVQSFGIPVCSMSELLGALDGAATHDPYTLQQHIMDKNYMAQLVEVQHERGAIGGYAFHSLLATTTPTQKEPVDMKRGVAATSGMTRELFTSTSRPALFVRPDEDFTALLVQIFPPWPSEEDREEGTIRSASSALQRSLAREKSHRASAKVQVPRGVAFSVLQAFRGIAGSHHAAVFSAALFAGHAHACPIFRLLYLCQASTPPDSLLRTHFLDVAMCLANLSPDGRSNPLTSQLAKYMSLAKERQPAVSPSVALSSFLASISFLPVSLRGSLPGSVMGRALLASLRAHPSWAWDIQQLKEACESLISSGSPLLEEFVCRCLIANTQDPAFGHLVQVAAPALACLLLHIDQGGPLIPPPPGSSDNTQQCTRSFLLPAGLLIDWLELLDPEMMSSCPDVQMKLLFMNSTGAASTGLTFRPYLLSLLTHQSAWRTIHCTINTLLGFAGQDDVDASAVLDFISACVHVPRIWQGRDVKKRVPEAGLSLPSHQLLRLVDLIVAEVGSVAGVEALNLGLRARLSLLLGCARACPDGLAVIGKHLAHRGEQQTDRIANIRLQLLLHIYLREPSVAASAALPDSALLNLPPMTHGQTCKLDGALQRLFSMLMDATDAKTWESRQGDAGLICRKLAVTHPFLLLRHLPMVSAMVRGRLDLGTSENRPLGHFSYLLRLLHLLQPAVFAREHSTALADLLHSLLIFIKGNRGATRPLADLLTRFVQFVHGYIGHDSGMALAFLQKHSGVLHQISAAYPELPLLKSLLAGLALPAPSGTHSHVQAGVVPVEEEPATLLPLVGITAPSSLSQVEMQPLRQQLRKSRTIEDILEVLNEIEDISRRREDVIVFFLGELQDLLSHGDDACRELAYGLTLRAIRNDPRYVGSSPTQEARFSTRCRSCYLRNADTTPMQFILMTFKKKKKKQLQLSCAGEPRTAWPRTSTACKVMTLVWCRQLCTTSPSSQCCVRVSNARLLTFRPPSPF</sequence>
<dbReference type="GO" id="GO:0032039">
    <property type="term" value="C:integrator complex"/>
    <property type="evidence" value="ECO:0007669"/>
    <property type="project" value="InterPro"/>
</dbReference>
<protein>
    <recommendedName>
        <fullName evidence="6">Integrator complex subunit 1</fullName>
    </recommendedName>
</protein>
<feature type="domain" description="Integrator complex subunit 1 INTS2-binding" evidence="3">
    <location>
        <begin position="30"/>
        <end position="99"/>
    </location>
</feature>
<dbReference type="InterPro" id="IPR053966">
    <property type="entry name" value="INTS1_INTS2-bd"/>
</dbReference>
<dbReference type="Pfam" id="PF22929">
    <property type="entry name" value="INTS1_INTS2-bd"/>
    <property type="match status" value="1"/>
</dbReference>
<dbReference type="PANTHER" id="PTHR21224">
    <property type="entry name" value="INTEGRATOR COMPLEX SUBUNIT 1"/>
    <property type="match status" value="1"/>
</dbReference>
<evidence type="ECO:0000259" key="2">
    <source>
        <dbReference type="Pfam" id="PF22928"/>
    </source>
</evidence>
<evidence type="ECO:0000313" key="5">
    <source>
        <dbReference type="Proteomes" id="UP000694388"/>
    </source>
</evidence>
<dbReference type="InterPro" id="IPR053965">
    <property type="entry name" value="INTS1_R4"/>
</dbReference>
<feature type="domain" description="Integrator complex subunit 1 R3" evidence="1">
    <location>
        <begin position="634"/>
        <end position="790"/>
    </location>
</feature>
<dbReference type="GO" id="GO:0034474">
    <property type="term" value="P:U2 snRNA 3'-end processing"/>
    <property type="evidence" value="ECO:0007669"/>
    <property type="project" value="InterPro"/>
</dbReference>
<reference evidence="4" key="2">
    <citation type="submission" date="2025-09" db="UniProtKB">
        <authorList>
            <consortium name="Ensembl"/>
        </authorList>
    </citation>
    <scope>IDENTIFICATION</scope>
</reference>
<organism evidence="4 5">
    <name type="scientific">Eptatretus burgeri</name>
    <name type="common">Inshore hagfish</name>
    <dbReference type="NCBI Taxonomy" id="7764"/>
    <lineage>
        <taxon>Eukaryota</taxon>
        <taxon>Metazoa</taxon>
        <taxon>Chordata</taxon>
        <taxon>Craniata</taxon>
        <taxon>Vertebrata</taxon>
        <taxon>Cyclostomata</taxon>
        <taxon>Myxini</taxon>
        <taxon>Myxiniformes</taxon>
        <taxon>Myxinidae</taxon>
        <taxon>Eptatretinae</taxon>
        <taxon>Eptatretus</taxon>
    </lineage>
</organism>
<evidence type="ECO:0000259" key="3">
    <source>
        <dbReference type="Pfam" id="PF22929"/>
    </source>
</evidence>
<dbReference type="PANTHER" id="PTHR21224:SF1">
    <property type="entry name" value="INTEGRATOR COMPLEX SUBUNIT 1"/>
    <property type="match status" value="1"/>
</dbReference>
<dbReference type="InterPro" id="IPR038902">
    <property type="entry name" value="INTS1"/>
</dbReference>
<dbReference type="OMA" id="MNAMINI"/>
<dbReference type="Ensembl" id="ENSEBUT00000005111.1">
    <property type="protein sequence ID" value="ENSEBUP00000004673.1"/>
    <property type="gene ID" value="ENSEBUG00000003265.1"/>
</dbReference>
<evidence type="ECO:0008006" key="6">
    <source>
        <dbReference type="Google" id="ProtNLM"/>
    </source>
</evidence>
<reference evidence="4" key="1">
    <citation type="submission" date="2025-08" db="UniProtKB">
        <authorList>
            <consortium name="Ensembl"/>
        </authorList>
    </citation>
    <scope>IDENTIFICATION</scope>
</reference>
<evidence type="ECO:0000259" key="1">
    <source>
        <dbReference type="Pfam" id="PF22927"/>
    </source>
</evidence>
<accession>A0A8C4NLF8</accession>
<dbReference type="Proteomes" id="UP000694388">
    <property type="component" value="Unplaced"/>
</dbReference>
<dbReference type="InterPro" id="IPR053964">
    <property type="entry name" value="INT1_R3"/>
</dbReference>